<dbReference type="KEGG" id="hda:BB347_05030"/>
<sequence>MESITKPDTIDLATMARKSQPNRGGRDSRIRRSLRAVLSRDSDRTTIEECRQCGTTLQTSAPSCPTCGREEIATYHLE</sequence>
<evidence type="ECO:0008006" key="6">
    <source>
        <dbReference type="Google" id="ProtNLM"/>
    </source>
</evidence>
<feature type="region of interest" description="Disordered" evidence="1">
    <location>
        <begin position="1"/>
        <end position="31"/>
    </location>
</feature>
<gene>
    <name evidence="2" type="ORF">BB347_05030</name>
    <name evidence="3" type="ORF">SAMN05421809_0025</name>
</gene>
<evidence type="ECO:0000313" key="4">
    <source>
        <dbReference type="Proteomes" id="UP000185687"/>
    </source>
</evidence>
<dbReference type="EMBL" id="FTNP01000001">
    <property type="protein sequence ID" value="SIQ97904.1"/>
    <property type="molecule type" value="Genomic_DNA"/>
</dbReference>
<proteinExistence type="predicted"/>
<name>A0A1N6X6B2_9EURY</name>
<accession>A0A1N6X6B2</accession>
<evidence type="ECO:0000256" key="1">
    <source>
        <dbReference type="SAM" id="MobiDB-lite"/>
    </source>
</evidence>
<dbReference type="AlphaFoldDB" id="A0A1N6X6B2"/>
<dbReference type="Proteomes" id="UP000185687">
    <property type="component" value="Unassembled WGS sequence"/>
</dbReference>
<reference evidence="2 5" key="1">
    <citation type="submission" date="2017-01" db="EMBL/GenBank/DDBJ databases">
        <title>Complete genome sequence of Haloterrigena daqingensis type strain (JX313T).</title>
        <authorList>
            <person name="Shuang W."/>
        </authorList>
    </citation>
    <scope>NUCLEOTIDE SEQUENCE [LARGE SCALE GENOMIC DNA]</scope>
    <source>
        <strain evidence="2 5">JX313</strain>
    </source>
</reference>
<evidence type="ECO:0000313" key="2">
    <source>
        <dbReference type="EMBL" id="APX96033.1"/>
    </source>
</evidence>
<organism evidence="3 4">
    <name type="scientific">Natronorubrum daqingense</name>
    <dbReference type="NCBI Taxonomy" id="588898"/>
    <lineage>
        <taxon>Archaea</taxon>
        <taxon>Methanobacteriati</taxon>
        <taxon>Methanobacteriota</taxon>
        <taxon>Stenosarchaea group</taxon>
        <taxon>Halobacteria</taxon>
        <taxon>Halobacteriales</taxon>
        <taxon>Natrialbaceae</taxon>
        <taxon>Natronorubrum</taxon>
    </lineage>
</organism>
<evidence type="ECO:0000313" key="3">
    <source>
        <dbReference type="EMBL" id="SIQ97904.1"/>
    </source>
</evidence>
<dbReference type="EMBL" id="CP019327">
    <property type="protein sequence ID" value="APX96033.1"/>
    <property type="molecule type" value="Genomic_DNA"/>
</dbReference>
<keyword evidence="4" id="KW-1185">Reference proteome</keyword>
<evidence type="ECO:0000313" key="5">
    <source>
        <dbReference type="Proteomes" id="UP000187321"/>
    </source>
</evidence>
<dbReference type="Proteomes" id="UP000187321">
    <property type="component" value="Chromosome"/>
</dbReference>
<protein>
    <recommendedName>
        <fullName evidence="6">Zinc-ribbon domain-containing protein</fullName>
    </recommendedName>
</protein>
<reference evidence="3 4" key="2">
    <citation type="submission" date="2017-01" db="EMBL/GenBank/DDBJ databases">
        <authorList>
            <person name="Mah S.A."/>
            <person name="Swanson W.J."/>
            <person name="Moy G.W."/>
            <person name="Vacquier V.D."/>
        </authorList>
    </citation>
    <scope>NUCLEOTIDE SEQUENCE [LARGE SCALE GENOMIC DNA]</scope>
    <source>
        <strain evidence="3 4">CGMCC 1.8909</strain>
    </source>
</reference>